<sequence length="134" mass="14289">MIKGVFYTVVVASMIISTLCGAYAIAGELSREAIRHAGQFAMTWAGLSALAIAWAVTYGKDLEVSFPSQVRISIPTAFLITIGFLVVGFAANATWNPEMKNLFLGVYGMFGSLALGGACAFHIAGFRLTRKQTS</sequence>
<feature type="transmembrane region" description="Helical" evidence="1">
    <location>
        <begin position="37"/>
        <end position="56"/>
    </location>
</feature>
<keyword evidence="1" id="KW-0812">Transmembrane</keyword>
<dbReference type="GeneID" id="77258232"/>
<name>A0A1W6KG08_9GAMM</name>
<accession>A0A1W6KG08</accession>
<evidence type="ECO:0000313" key="3">
    <source>
        <dbReference type="Proteomes" id="UP000193100"/>
    </source>
</evidence>
<feature type="transmembrane region" description="Helical" evidence="1">
    <location>
        <begin position="76"/>
        <end position="95"/>
    </location>
</feature>
<organism evidence="2 3">
    <name type="scientific">Marinobacter salarius</name>
    <dbReference type="NCBI Taxonomy" id="1420917"/>
    <lineage>
        <taxon>Bacteria</taxon>
        <taxon>Pseudomonadati</taxon>
        <taxon>Pseudomonadota</taxon>
        <taxon>Gammaproteobacteria</taxon>
        <taxon>Pseudomonadales</taxon>
        <taxon>Marinobacteraceae</taxon>
        <taxon>Marinobacter</taxon>
    </lineage>
</organism>
<feature type="transmembrane region" description="Helical" evidence="1">
    <location>
        <begin position="102"/>
        <end position="124"/>
    </location>
</feature>
<gene>
    <name evidence="2" type="ORF">MARSALSMR5_04349</name>
</gene>
<reference evidence="2 3" key="1">
    <citation type="submission" date="2017-04" db="EMBL/GenBank/DDBJ databases">
        <title>Genome Sequence of Marinobacter salarius strain SMR5 Isolated from a culture of the Diatom Skeletonema marinoi.</title>
        <authorList>
            <person name="Topel M."/>
            <person name="Pinder M.I.M."/>
            <person name="Johansson O.N."/>
            <person name="Kourtchenko O."/>
            <person name="Godhe A."/>
            <person name="Clarke A.K."/>
        </authorList>
    </citation>
    <scope>NUCLEOTIDE SEQUENCE [LARGE SCALE GENOMIC DNA]</scope>
    <source>
        <strain evidence="2 3">SMR5</strain>
        <plasmid evidence="3">Plasmid psmr5</plasmid>
    </source>
</reference>
<geneLocation type="plasmid" evidence="3">
    <name>psmr5</name>
</geneLocation>
<dbReference type="Proteomes" id="UP000193100">
    <property type="component" value="Plasmid pSMR5"/>
</dbReference>
<keyword evidence="1" id="KW-0472">Membrane</keyword>
<keyword evidence="1" id="KW-1133">Transmembrane helix</keyword>
<dbReference type="EMBL" id="CP020932">
    <property type="protein sequence ID" value="ARM86366.1"/>
    <property type="molecule type" value="Genomic_DNA"/>
</dbReference>
<feature type="transmembrane region" description="Helical" evidence="1">
    <location>
        <begin position="6"/>
        <end position="25"/>
    </location>
</feature>
<evidence type="ECO:0000256" key="1">
    <source>
        <dbReference type="SAM" id="Phobius"/>
    </source>
</evidence>
<keyword evidence="2" id="KW-0614">Plasmid</keyword>
<proteinExistence type="predicted"/>
<dbReference type="RefSeq" id="WP_085682307.1">
    <property type="nucleotide sequence ID" value="NZ_CP020932.1"/>
</dbReference>
<evidence type="ECO:0000313" key="2">
    <source>
        <dbReference type="EMBL" id="ARM86366.1"/>
    </source>
</evidence>
<dbReference type="AlphaFoldDB" id="A0A1W6KG08"/>
<protein>
    <submittedName>
        <fullName evidence="2">Uncharacterized protein</fullName>
    </submittedName>
</protein>